<accession>A0A409WWZ0</accession>
<reference evidence="2 3" key="1">
    <citation type="journal article" date="2018" name="Evol. Lett.">
        <title>Horizontal gene cluster transfer increased hallucinogenic mushroom diversity.</title>
        <authorList>
            <person name="Reynolds H.T."/>
            <person name="Vijayakumar V."/>
            <person name="Gluck-Thaler E."/>
            <person name="Korotkin H.B."/>
            <person name="Matheny P.B."/>
            <person name="Slot J.C."/>
        </authorList>
    </citation>
    <scope>NUCLEOTIDE SEQUENCE [LARGE SCALE GENOMIC DNA]</scope>
    <source>
        <strain evidence="2 3">2629</strain>
    </source>
</reference>
<proteinExistence type="predicted"/>
<dbReference type="AlphaFoldDB" id="A0A409WWZ0"/>
<keyword evidence="3" id="KW-1185">Reference proteome</keyword>
<dbReference type="EMBL" id="NHTK01005079">
    <property type="protein sequence ID" value="PPQ83028.1"/>
    <property type="molecule type" value="Genomic_DNA"/>
</dbReference>
<feature type="transmembrane region" description="Helical" evidence="1">
    <location>
        <begin position="123"/>
        <end position="147"/>
    </location>
</feature>
<protein>
    <recommendedName>
        <fullName evidence="4">MARVEL domain-containing protein</fullName>
    </recommendedName>
</protein>
<dbReference type="Proteomes" id="UP000284842">
    <property type="component" value="Unassembled WGS sequence"/>
</dbReference>
<evidence type="ECO:0000313" key="2">
    <source>
        <dbReference type="EMBL" id="PPQ83028.1"/>
    </source>
</evidence>
<evidence type="ECO:0000313" key="3">
    <source>
        <dbReference type="Proteomes" id="UP000284842"/>
    </source>
</evidence>
<dbReference type="InParanoid" id="A0A409WWZ0"/>
<comment type="caution">
    <text evidence="2">The sequence shown here is derived from an EMBL/GenBank/DDBJ whole genome shotgun (WGS) entry which is preliminary data.</text>
</comment>
<feature type="transmembrane region" description="Helical" evidence="1">
    <location>
        <begin position="12"/>
        <end position="35"/>
    </location>
</feature>
<keyword evidence="1" id="KW-0812">Transmembrane</keyword>
<feature type="transmembrane region" description="Helical" evidence="1">
    <location>
        <begin position="41"/>
        <end position="65"/>
    </location>
</feature>
<keyword evidence="1" id="KW-0472">Membrane</keyword>
<keyword evidence="1" id="KW-1133">Transmembrane helix</keyword>
<gene>
    <name evidence="2" type="ORF">CVT24_011216</name>
</gene>
<dbReference type="OrthoDB" id="2992074at2759"/>
<name>A0A409WWZ0_9AGAR</name>
<evidence type="ECO:0000256" key="1">
    <source>
        <dbReference type="SAM" id="Phobius"/>
    </source>
</evidence>
<feature type="transmembrane region" description="Helical" evidence="1">
    <location>
        <begin position="77"/>
        <end position="103"/>
    </location>
</feature>
<sequence length="167" mass="18029">MSNPTKLRTIFYNLILGFAFAQAILSAYCTAFVGFADLGFIFEYISLGISAFTWVLTSILLAYHNQPSQTHLFTMKVLHLVSFVVFTILWLVIGIVLLTQAPAECSFERYLEGVTGRGGRACGLISSTGTGSLVLAILSAISAVFVYKSQASEEGNVAGTQQKPDGE</sequence>
<evidence type="ECO:0008006" key="4">
    <source>
        <dbReference type="Google" id="ProtNLM"/>
    </source>
</evidence>
<organism evidence="2 3">
    <name type="scientific">Panaeolus cyanescens</name>
    <dbReference type="NCBI Taxonomy" id="181874"/>
    <lineage>
        <taxon>Eukaryota</taxon>
        <taxon>Fungi</taxon>
        <taxon>Dikarya</taxon>
        <taxon>Basidiomycota</taxon>
        <taxon>Agaricomycotina</taxon>
        <taxon>Agaricomycetes</taxon>
        <taxon>Agaricomycetidae</taxon>
        <taxon>Agaricales</taxon>
        <taxon>Agaricineae</taxon>
        <taxon>Galeropsidaceae</taxon>
        <taxon>Panaeolus</taxon>
    </lineage>
</organism>